<evidence type="ECO:0000259" key="11">
    <source>
        <dbReference type="Pfam" id="PF00482"/>
    </source>
</evidence>
<keyword evidence="8 10" id="KW-0472">Membrane</keyword>
<dbReference type="PROSITE" id="PS00874">
    <property type="entry name" value="T2SP_F"/>
    <property type="match status" value="1"/>
</dbReference>
<reference evidence="12 13" key="1">
    <citation type="submission" date="2018-08" db="EMBL/GenBank/DDBJ databases">
        <title>Wenzhouxiangella salilacus sp. nov., a novel bacterium isolated from a saline lake in Xinjiang Province, China.</title>
        <authorList>
            <person name="Han S."/>
        </authorList>
    </citation>
    <scope>NUCLEOTIDE SEQUENCE [LARGE SCALE GENOMIC DNA]</scope>
    <source>
        <strain evidence="12 13">XDB06</strain>
    </source>
</reference>
<dbReference type="GO" id="GO:0015628">
    <property type="term" value="P:protein secretion by the type II secretion system"/>
    <property type="evidence" value="ECO:0007669"/>
    <property type="project" value="TreeGrafter"/>
</dbReference>
<feature type="transmembrane region" description="Helical" evidence="10">
    <location>
        <begin position="140"/>
        <end position="162"/>
    </location>
</feature>
<keyword evidence="5" id="KW-0997">Cell inner membrane</keyword>
<comment type="subcellular location">
    <subcellularLocation>
        <location evidence="1 9">Cell inner membrane</location>
        <topology evidence="1 9">Multi-pass membrane protein</topology>
    </subcellularLocation>
</comment>
<sequence length="374" mass="40440">MIIKAELRQQGIVPGRIRRKPKPLFGGTGKRIKPGDIAIFTRQLATMINSGIPLVQAFTIISQAVENPRLKKLIDDIRNDVESGSTLSESLAKHPSYFDDLYINLVNAGESAGVLDEVLDSIASYKERIESIKGKIKKALFYPATVVAVAIAVTALLLIVVIPQFEAIFQSFGADLPAFTRMVVDASEFMQSKGWLVLIAAIAAIAGIVQLKKRNQKFAHLLDRLSLRIPIVGPVLEKSALSRFASTLATTFAAGVPLVDALKTVAGATGNVVYENATLQIRDDVATGHSLQLAMQQTRLFPPMMVQMTAIGEEAGSLDAMLDKVANFYEEEVNNTVDALSSLLEPIIIVFIGVVVGGMVVAMYLPIFQMAAVM</sequence>
<feature type="domain" description="Type II secretion system protein GspF" evidence="11">
    <location>
        <begin position="244"/>
        <end position="366"/>
    </location>
</feature>
<dbReference type="Proteomes" id="UP000260351">
    <property type="component" value="Unassembled WGS sequence"/>
</dbReference>
<name>A0A3E1K8T9_9GAMM</name>
<evidence type="ECO:0000256" key="9">
    <source>
        <dbReference type="RuleBase" id="RU003923"/>
    </source>
</evidence>
<gene>
    <name evidence="12" type="ORF">DZC52_09885</name>
</gene>
<evidence type="ECO:0000313" key="13">
    <source>
        <dbReference type="Proteomes" id="UP000260351"/>
    </source>
</evidence>
<dbReference type="InterPro" id="IPR001992">
    <property type="entry name" value="T2SS_GspF/T4SS_PilC_CS"/>
</dbReference>
<keyword evidence="4" id="KW-1003">Cell membrane</keyword>
<organism evidence="12 13">
    <name type="scientific">Wenzhouxiangella sediminis</name>
    <dbReference type="NCBI Taxonomy" id="1792836"/>
    <lineage>
        <taxon>Bacteria</taxon>
        <taxon>Pseudomonadati</taxon>
        <taxon>Pseudomonadota</taxon>
        <taxon>Gammaproteobacteria</taxon>
        <taxon>Chromatiales</taxon>
        <taxon>Wenzhouxiangellaceae</taxon>
        <taxon>Wenzhouxiangella</taxon>
    </lineage>
</organism>
<dbReference type="PANTHER" id="PTHR30012:SF7">
    <property type="entry name" value="PROTEIN TRANSPORT PROTEIN HOFC HOMOLOG"/>
    <property type="match status" value="1"/>
</dbReference>
<evidence type="ECO:0000256" key="6">
    <source>
        <dbReference type="ARBA" id="ARBA00022692"/>
    </source>
</evidence>
<proteinExistence type="inferred from homology"/>
<evidence type="ECO:0000256" key="10">
    <source>
        <dbReference type="SAM" id="Phobius"/>
    </source>
</evidence>
<dbReference type="Gene3D" id="1.20.81.30">
    <property type="entry name" value="Type II secretion system (T2SS), domain F"/>
    <property type="match status" value="2"/>
</dbReference>
<dbReference type="PRINTS" id="PR00812">
    <property type="entry name" value="BCTERIALGSPF"/>
</dbReference>
<protein>
    <submittedName>
        <fullName evidence="12">Type II secretion system F family protein</fullName>
    </submittedName>
</protein>
<evidence type="ECO:0000256" key="5">
    <source>
        <dbReference type="ARBA" id="ARBA00022519"/>
    </source>
</evidence>
<evidence type="ECO:0000313" key="12">
    <source>
        <dbReference type="EMBL" id="RFF30121.1"/>
    </source>
</evidence>
<evidence type="ECO:0000256" key="7">
    <source>
        <dbReference type="ARBA" id="ARBA00022989"/>
    </source>
</evidence>
<dbReference type="AlphaFoldDB" id="A0A3E1K8T9"/>
<dbReference type="PANTHER" id="PTHR30012">
    <property type="entry name" value="GENERAL SECRETION PATHWAY PROTEIN"/>
    <property type="match status" value="1"/>
</dbReference>
<feature type="transmembrane region" description="Helical" evidence="10">
    <location>
        <begin position="347"/>
        <end position="367"/>
    </location>
</feature>
<evidence type="ECO:0000256" key="1">
    <source>
        <dbReference type="ARBA" id="ARBA00004429"/>
    </source>
</evidence>
<evidence type="ECO:0000256" key="3">
    <source>
        <dbReference type="ARBA" id="ARBA00022448"/>
    </source>
</evidence>
<comment type="caution">
    <text evidence="12">The sequence shown here is derived from an EMBL/GenBank/DDBJ whole genome shotgun (WGS) entry which is preliminary data.</text>
</comment>
<dbReference type="FunFam" id="1.20.81.30:FF:000001">
    <property type="entry name" value="Type II secretion system protein F"/>
    <property type="match status" value="2"/>
</dbReference>
<evidence type="ECO:0000256" key="4">
    <source>
        <dbReference type="ARBA" id="ARBA00022475"/>
    </source>
</evidence>
<dbReference type="InterPro" id="IPR042094">
    <property type="entry name" value="T2SS_GspF_sf"/>
</dbReference>
<dbReference type="OrthoDB" id="9805682at2"/>
<dbReference type="GO" id="GO:0005886">
    <property type="term" value="C:plasma membrane"/>
    <property type="evidence" value="ECO:0007669"/>
    <property type="project" value="UniProtKB-SubCell"/>
</dbReference>
<keyword evidence="3 9" id="KW-0813">Transport</keyword>
<keyword evidence="6 9" id="KW-0812">Transmembrane</keyword>
<comment type="similarity">
    <text evidence="2 9">Belongs to the GSP F family.</text>
</comment>
<feature type="domain" description="Type II secretion system protein GspF" evidence="11">
    <location>
        <begin position="40"/>
        <end position="163"/>
    </location>
</feature>
<keyword evidence="13" id="KW-1185">Reference proteome</keyword>
<keyword evidence="7 10" id="KW-1133">Transmembrane helix</keyword>
<dbReference type="EMBL" id="QUZK01000038">
    <property type="protein sequence ID" value="RFF30121.1"/>
    <property type="molecule type" value="Genomic_DNA"/>
</dbReference>
<evidence type="ECO:0000256" key="8">
    <source>
        <dbReference type="ARBA" id="ARBA00023136"/>
    </source>
</evidence>
<dbReference type="InterPro" id="IPR003004">
    <property type="entry name" value="GspF/PilC"/>
</dbReference>
<dbReference type="InterPro" id="IPR018076">
    <property type="entry name" value="T2SS_GspF_dom"/>
</dbReference>
<evidence type="ECO:0000256" key="2">
    <source>
        <dbReference type="ARBA" id="ARBA00005745"/>
    </source>
</evidence>
<feature type="transmembrane region" description="Helical" evidence="10">
    <location>
        <begin position="194"/>
        <end position="211"/>
    </location>
</feature>
<accession>A0A3E1K8T9</accession>
<dbReference type="Pfam" id="PF00482">
    <property type="entry name" value="T2SSF"/>
    <property type="match status" value="2"/>
</dbReference>